<dbReference type="HOGENOM" id="CLU_1291791_0_0_1"/>
<evidence type="ECO:0000313" key="8">
    <source>
        <dbReference type="Proteomes" id="UP000014760"/>
    </source>
</evidence>
<keyword evidence="8" id="KW-1185">Reference proteome</keyword>
<evidence type="ECO:0000256" key="4">
    <source>
        <dbReference type="ARBA" id="ARBA00022490"/>
    </source>
</evidence>
<feature type="non-terminal residue" evidence="6">
    <location>
        <position position="1"/>
    </location>
</feature>
<dbReference type="InterPro" id="IPR028215">
    <property type="entry name" value="Refilin"/>
</dbReference>
<dbReference type="EMBL" id="AMQN01004936">
    <property type="status" value="NOT_ANNOTATED_CDS"/>
    <property type="molecule type" value="Genomic_DNA"/>
</dbReference>
<dbReference type="GO" id="GO:0061181">
    <property type="term" value="P:regulation of chondrocyte development"/>
    <property type="evidence" value="ECO:0007669"/>
    <property type="project" value="InterPro"/>
</dbReference>
<name>R7V6R8_CAPTE</name>
<reference evidence="8" key="1">
    <citation type="submission" date="2012-12" db="EMBL/GenBank/DDBJ databases">
        <authorList>
            <person name="Hellsten U."/>
            <person name="Grimwood J."/>
            <person name="Chapman J.A."/>
            <person name="Shapiro H."/>
            <person name="Aerts A."/>
            <person name="Otillar R.P."/>
            <person name="Terry A.Y."/>
            <person name="Boore J.L."/>
            <person name="Simakov O."/>
            <person name="Marletaz F."/>
            <person name="Cho S.-J."/>
            <person name="Edsinger-Gonzales E."/>
            <person name="Havlak P."/>
            <person name="Kuo D.-H."/>
            <person name="Larsson T."/>
            <person name="Lv J."/>
            <person name="Arendt D."/>
            <person name="Savage R."/>
            <person name="Osoegawa K."/>
            <person name="de Jong P."/>
            <person name="Lindberg D.R."/>
            <person name="Seaver E.C."/>
            <person name="Weisblat D.A."/>
            <person name="Putnam N.H."/>
            <person name="Grigoriev I.V."/>
            <person name="Rokhsar D.S."/>
        </authorList>
    </citation>
    <scope>NUCLEOTIDE SEQUENCE</scope>
    <source>
        <strain evidence="8">I ESC-2004</strain>
    </source>
</reference>
<dbReference type="OMA" id="VPNYRED"/>
<proteinExistence type="inferred from homology"/>
<organism evidence="6">
    <name type="scientific">Capitella teleta</name>
    <name type="common">Polychaete worm</name>
    <dbReference type="NCBI Taxonomy" id="283909"/>
    <lineage>
        <taxon>Eukaryota</taxon>
        <taxon>Metazoa</taxon>
        <taxon>Spiralia</taxon>
        <taxon>Lophotrochozoa</taxon>
        <taxon>Annelida</taxon>
        <taxon>Polychaeta</taxon>
        <taxon>Sedentaria</taxon>
        <taxon>Scolecida</taxon>
        <taxon>Capitellidae</taxon>
        <taxon>Capitella</taxon>
    </lineage>
</organism>
<dbReference type="EMBL" id="KB294684">
    <property type="protein sequence ID" value="ELU14244.1"/>
    <property type="molecule type" value="Genomic_DNA"/>
</dbReference>
<comment type="subcellular location">
    <subcellularLocation>
        <location evidence="1">Cytoplasm</location>
        <location evidence="1">Cytoskeleton</location>
    </subcellularLocation>
</comment>
<dbReference type="EnsemblMetazoa" id="CapteT191713">
    <property type="protein sequence ID" value="CapteP191713"/>
    <property type="gene ID" value="CapteG191713"/>
</dbReference>
<comment type="subunit">
    <text evidence="3">Interacts with FLNA and FLNB.</text>
</comment>
<dbReference type="GO" id="GO:0061572">
    <property type="term" value="P:actin filament bundle organization"/>
    <property type="evidence" value="ECO:0007669"/>
    <property type="project" value="InterPro"/>
</dbReference>
<evidence type="ECO:0000256" key="2">
    <source>
        <dbReference type="ARBA" id="ARBA00009886"/>
    </source>
</evidence>
<accession>R7V6R8</accession>
<evidence type="ECO:0000313" key="7">
    <source>
        <dbReference type="EnsemblMetazoa" id="CapteP191713"/>
    </source>
</evidence>
<evidence type="ECO:0000256" key="5">
    <source>
        <dbReference type="ARBA" id="ARBA00023212"/>
    </source>
</evidence>
<comment type="similarity">
    <text evidence="2">Belongs to the Refilin family.</text>
</comment>
<sequence>IPYKCTFETDVTEGPANSLFWKVDITDFVNNNYRTKVVIPNSESTQFDAEYIPSDFQESIEIPAPECSPRPSCTSSVHWHSPKRQRSTLHLRLVQSPLEFKDRMTCYIGSTKRRFKSTTLYKPRMRPTDFSETCYVLPLRKDVNFITEMNTKSPLQQGKFVSMITLTPKTYGHNTVWNFEASKWEMESCSSDDASCDVTIDGDEYVLMDEMDNP</sequence>
<dbReference type="Pfam" id="PF15068">
    <property type="entry name" value="FAM101"/>
    <property type="match status" value="1"/>
</dbReference>
<evidence type="ECO:0000313" key="6">
    <source>
        <dbReference type="EMBL" id="ELU14244.1"/>
    </source>
</evidence>
<dbReference type="GO" id="GO:0031005">
    <property type="term" value="F:filamin binding"/>
    <property type="evidence" value="ECO:0007669"/>
    <property type="project" value="InterPro"/>
</dbReference>
<reference evidence="6 8" key="2">
    <citation type="journal article" date="2013" name="Nature">
        <title>Insights into bilaterian evolution from three spiralian genomes.</title>
        <authorList>
            <person name="Simakov O."/>
            <person name="Marletaz F."/>
            <person name="Cho S.J."/>
            <person name="Edsinger-Gonzales E."/>
            <person name="Havlak P."/>
            <person name="Hellsten U."/>
            <person name="Kuo D.H."/>
            <person name="Larsson T."/>
            <person name="Lv J."/>
            <person name="Arendt D."/>
            <person name="Savage R."/>
            <person name="Osoegawa K."/>
            <person name="de Jong P."/>
            <person name="Grimwood J."/>
            <person name="Chapman J.A."/>
            <person name="Shapiro H."/>
            <person name="Aerts A."/>
            <person name="Otillar R.P."/>
            <person name="Terry A.Y."/>
            <person name="Boore J.L."/>
            <person name="Grigoriev I.V."/>
            <person name="Lindberg D.R."/>
            <person name="Seaver E.C."/>
            <person name="Weisblat D.A."/>
            <person name="Putnam N.H."/>
            <person name="Rokhsar D.S."/>
        </authorList>
    </citation>
    <scope>NUCLEOTIDE SEQUENCE</scope>
    <source>
        <strain evidence="6 8">I ESC-2004</strain>
    </source>
</reference>
<gene>
    <name evidence="6" type="ORF">CAPTEDRAFT_191713</name>
</gene>
<keyword evidence="5" id="KW-0206">Cytoskeleton</keyword>
<dbReference type="AlphaFoldDB" id="R7V6R8"/>
<reference evidence="7" key="3">
    <citation type="submission" date="2015-06" db="UniProtKB">
        <authorList>
            <consortium name="EnsemblMetazoa"/>
        </authorList>
    </citation>
    <scope>IDENTIFICATION</scope>
</reference>
<dbReference type="GO" id="GO:0005856">
    <property type="term" value="C:cytoskeleton"/>
    <property type="evidence" value="ECO:0007669"/>
    <property type="project" value="UniProtKB-SubCell"/>
</dbReference>
<evidence type="ECO:0000256" key="3">
    <source>
        <dbReference type="ARBA" id="ARBA00011189"/>
    </source>
</evidence>
<evidence type="ECO:0000256" key="1">
    <source>
        <dbReference type="ARBA" id="ARBA00004245"/>
    </source>
</evidence>
<dbReference type="OrthoDB" id="9932345at2759"/>
<dbReference type="Proteomes" id="UP000014760">
    <property type="component" value="Unassembled WGS sequence"/>
</dbReference>
<keyword evidence="4" id="KW-0963">Cytoplasm</keyword>
<protein>
    <submittedName>
        <fullName evidence="6 7">Uncharacterized protein</fullName>
    </submittedName>
</protein>